<evidence type="ECO:0000313" key="2">
    <source>
        <dbReference type="Proteomes" id="UP000183832"/>
    </source>
</evidence>
<evidence type="ECO:0000313" key="1">
    <source>
        <dbReference type="EMBL" id="CRK87129.1"/>
    </source>
</evidence>
<organism evidence="1 2">
    <name type="scientific">Clunio marinus</name>
    <dbReference type="NCBI Taxonomy" id="568069"/>
    <lineage>
        <taxon>Eukaryota</taxon>
        <taxon>Metazoa</taxon>
        <taxon>Ecdysozoa</taxon>
        <taxon>Arthropoda</taxon>
        <taxon>Hexapoda</taxon>
        <taxon>Insecta</taxon>
        <taxon>Pterygota</taxon>
        <taxon>Neoptera</taxon>
        <taxon>Endopterygota</taxon>
        <taxon>Diptera</taxon>
        <taxon>Nematocera</taxon>
        <taxon>Chironomoidea</taxon>
        <taxon>Chironomidae</taxon>
        <taxon>Clunio</taxon>
    </lineage>
</organism>
<dbReference type="EMBL" id="CVRI01000004">
    <property type="protein sequence ID" value="CRK87129.1"/>
    <property type="molecule type" value="Genomic_DNA"/>
</dbReference>
<gene>
    <name evidence="1" type="ORF">CLUMA_CG000938</name>
</gene>
<dbReference type="AlphaFoldDB" id="A0A1J1HLM1"/>
<reference evidence="1 2" key="1">
    <citation type="submission" date="2015-04" db="EMBL/GenBank/DDBJ databases">
        <authorList>
            <person name="Syromyatnikov M.Y."/>
            <person name="Popov V.N."/>
        </authorList>
    </citation>
    <scope>NUCLEOTIDE SEQUENCE [LARGE SCALE GENOMIC DNA]</scope>
</reference>
<name>A0A1J1HLM1_9DIPT</name>
<sequence>MKEGDGEELCLCLKHEGKQKQKQKHKQHRVVFCRMMRKSKRTKKASCVLVTDFHDVFPDFPPDILRAKRLTIVSQLSFIVHSYGSPIYMSVLKSIKQASKQPA</sequence>
<protein>
    <submittedName>
        <fullName evidence="1">CLUMA_CG000938, isoform A</fullName>
    </submittedName>
</protein>
<keyword evidence="2" id="KW-1185">Reference proteome</keyword>
<accession>A0A1J1HLM1</accession>
<dbReference type="Proteomes" id="UP000183832">
    <property type="component" value="Unassembled WGS sequence"/>
</dbReference>
<proteinExistence type="predicted"/>